<dbReference type="AlphaFoldDB" id="A0A1J4RT19"/>
<dbReference type="EMBL" id="MNUK01000081">
    <property type="protein sequence ID" value="OIN90184.1"/>
    <property type="molecule type" value="Genomic_DNA"/>
</dbReference>
<comment type="caution">
    <text evidence="1">The sequence shown here is derived from an EMBL/GenBank/DDBJ whole genome shotgun (WGS) entry which is preliminary data.</text>
</comment>
<organism evidence="1 2">
    <name type="scientific">Candidatus Collierbacteria bacterium CG1_02_44_10</name>
    <dbReference type="NCBI Taxonomy" id="1805087"/>
    <lineage>
        <taxon>Bacteria</taxon>
        <taxon>Candidatus Collieribacteriota</taxon>
    </lineage>
</organism>
<protein>
    <submittedName>
        <fullName evidence="1">Uncharacterized protein</fullName>
    </submittedName>
</protein>
<dbReference type="Proteomes" id="UP000182345">
    <property type="component" value="Unassembled WGS sequence"/>
</dbReference>
<proteinExistence type="predicted"/>
<sequence>MTEVDELKYWVTEIYQILEVNKGYRPEPGSKWLVDSESLLQKIGMQTLSILHLLEGTKPILPKIPASINFIDHYTIQNDTRSILESYLVLYHVFIDQNVNIQVKKMRHRLWHASSLSQRQKQSKFTINIKTLLKQEKSSYLKMRRAIIKSKVYKNSIKISDPKNLTNKKSFDWKPPGGWRAIASMSSISETFWVDVYNDLSATSHSGAVISNHMSHADQKKVQKGMSTTAVNLLNLILPHFIEGYASLFPRVGKYLESDEKLKFNIKVAKGVLSGY</sequence>
<name>A0A1J4RT19_9BACT</name>
<gene>
    <name evidence="1" type="ORF">AUJ42_03595</name>
</gene>
<accession>A0A1J4RT19</accession>
<evidence type="ECO:0000313" key="2">
    <source>
        <dbReference type="Proteomes" id="UP000182345"/>
    </source>
</evidence>
<reference evidence="1 2" key="1">
    <citation type="journal article" date="2016" name="Environ. Microbiol.">
        <title>Genomic resolution of a cold subsurface aquifer community provides metabolic insights for novel microbes adapted to high CO concentrations.</title>
        <authorList>
            <person name="Probst A.J."/>
            <person name="Castelle C.J."/>
            <person name="Singh A."/>
            <person name="Brown C.T."/>
            <person name="Anantharaman K."/>
            <person name="Sharon I."/>
            <person name="Hug L.A."/>
            <person name="Burstein D."/>
            <person name="Emerson J.B."/>
            <person name="Thomas B.C."/>
            <person name="Banfield J.F."/>
        </authorList>
    </citation>
    <scope>NUCLEOTIDE SEQUENCE [LARGE SCALE GENOMIC DNA]</scope>
    <source>
        <strain evidence="1">CG1_02_44_10</strain>
    </source>
</reference>
<evidence type="ECO:0000313" key="1">
    <source>
        <dbReference type="EMBL" id="OIN90184.1"/>
    </source>
</evidence>